<evidence type="ECO:0000313" key="2">
    <source>
        <dbReference type="EMBL" id="KAF8770501.1"/>
    </source>
</evidence>
<dbReference type="EMBL" id="JABXBU010002228">
    <property type="protein sequence ID" value="KAF8770501.1"/>
    <property type="molecule type" value="Genomic_DNA"/>
</dbReference>
<keyword evidence="3" id="KW-1185">Reference proteome</keyword>
<dbReference type="SUPFAM" id="SSF158235">
    <property type="entry name" value="SOCS box-like"/>
    <property type="match status" value="1"/>
</dbReference>
<dbReference type="GO" id="GO:0035556">
    <property type="term" value="P:intracellular signal transduction"/>
    <property type="evidence" value="ECO:0007669"/>
    <property type="project" value="InterPro"/>
</dbReference>
<dbReference type="SMART" id="SM00969">
    <property type="entry name" value="SOCS_box"/>
    <property type="match status" value="1"/>
</dbReference>
<sequence length="429" mass="51784">MLRIQNWDGNFFENKIYFEPIRLRDMQMIAKYSFIVHKSINHLDLSLREFSSMREKRKVLVPLLFCAADPAFSKKFVCTAEACRKMMVLERRWLYSLHLDLPHGRENDFISLNENEVINCWQPKTICFNELFVNSSIYQWSLRRFMGEALDRSGMQVDSVRRQMALMKRVLDVTKFERHSLEERILNFLYLNCTDPDMVKEFLLILDFNSWVLRDPKQNMLDYLLYYAYRSRFNLKLNDKEGILVNKCFFKSQYRNVELLLKYQNAPFYYDHDYSCVLSNWQRRDIPNDWYPEYIDAPLLKGLMSKRRYLLWLQVFHSYAVRNQYSYCGRTVSNTLLLLWRSLPDSYFTLEELLRAYEDVPKNHKIIQEVYKFYEEAMDKDLISDKPRLLQQYCRTSIRRLLSYNLQLPYGIAQLGLPPKLKVFLTLEK</sequence>
<feature type="domain" description="SOCS box" evidence="1">
    <location>
        <begin position="377"/>
        <end position="429"/>
    </location>
</feature>
<dbReference type="InterPro" id="IPR001496">
    <property type="entry name" value="SOCS_box"/>
</dbReference>
<accession>A0A8T0ECF3</accession>
<name>A0A8T0ECF3_ARGBR</name>
<reference evidence="2" key="1">
    <citation type="journal article" date="2020" name="bioRxiv">
        <title>Chromosome-level reference genome of the European wasp spider Argiope bruennichi: a resource for studies on range expansion and evolutionary adaptation.</title>
        <authorList>
            <person name="Sheffer M.M."/>
            <person name="Hoppe A."/>
            <person name="Krehenwinkel H."/>
            <person name="Uhl G."/>
            <person name="Kuss A.W."/>
            <person name="Jensen L."/>
            <person name="Jensen C."/>
            <person name="Gillespie R.G."/>
            <person name="Hoff K.J."/>
            <person name="Prost S."/>
        </authorList>
    </citation>
    <scope>NUCLEOTIDE SEQUENCE</scope>
</reference>
<evidence type="ECO:0000259" key="1">
    <source>
        <dbReference type="PROSITE" id="PS50225"/>
    </source>
</evidence>
<organism evidence="2 3">
    <name type="scientific">Argiope bruennichi</name>
    <name type="common">Wasp spider</name>
    <name type="synonym">Aranea bruennichi</name>
    <dbReference type="NCBI Taxonomy" id="94029"/>
    <lineage>
        <taxon>Eukaryota</taxon>
        <taxon>Metazoa</taxon>
        <taxon>Ecdysozoa</taxon>
        <taxon>Arthropoda</taxon>
        <taxon>Chelicerata</taxon>
        <taxon>Arachnida</taxon>
        <taxon>Araneae</taxon>
        <taxon>Araneomorphae</taxon>
        <taxon>Entelegynae</taxon>
        <taxon>Araneoidea</taxon>
        <taxon>Araneidae</taxon>
        <taxon>Argiope</taxon>
    </lineage>
</organism>
<dbReference type="InterPro" id="IPR036036">
    <property type="entry name" value="SOCS_box-like_dom_sf"/>
</dbReference>
<dbReference type="AlphaFoldDB" id="A0A8T0ECF3"/>
<protein>
    <recommendedName>
        <fullName evidence="1">SOCS box domain-containing protein</fullName>
    </recommendedName>
</protein>
<dbReference type="PROSITE" id="PS50225">
    <property type="entry name" value="SOCS"/>
    <property type="match status" value="1"/>
</dbReference>
<proteinExistence type="predicted"/>
<evidence type="ECO:0000313" key="3">
    <source>
        <dbReference type="Proteomes" id="UP000807504"/>
    </source>
</evidence>
<dbReference type="Pfam" id="PF07525">
    <property type="entry name" value="SOCS_box"/>
    <property type="match status" value="1"/>
</dbReference>
<comment type="caution">
    <text evidence="2">The sequence shown here is derived from an EMBL/GenBank/DDBJ whole genome shotgun (WGS) entry which is preliminary data.</text>
</comment>
<reference evidence="2" key="2">
    <citation type="submission" date="2020-06" db="EMBL/GenBank/DDBJ databases">
        <authorList>
            <person name="Sheffer M."/>
        </authorList>
    </citation>
    <scope>NUCLEOTIDE SEQUENCE</scope>
</reference>
<dbReference type="Proteomes" id="UP000807504">
    <property type="component" value="Unassembled WGS sequence"/>
</dbReference>
<gene>
    <name evidence="2" type="ORF">HNY73_018022</name>
</gene>